<evidence type="ECO:0000313" key="5">
    <source>
        <dbReference type="EMBL" id="ADU97552.1"/>
    </source>
</evidence>
<keyword evidence="2" id="KW-0472">Membrane</keyword>
<feature type="compositionally biased region" description="Basic and acidic residues" evidence="1">
    <location>
        <begin position="459"/>
        <end position="482"/>
    </location>
</feature>
<dbReference type="NCBIfam" id="TIGR00277">
    <property type="entry name" value="HDIG"/>
    <property type="match status" value="1"/>
</dbReference>
<dbReference type="CDD" id="cd00077">
    <property type="entry name" value="HDc"/>
    <property type="match status" value="1"/>
</dbReference>
<dbReference type="PANTHER" id="PTHR43155:SF2">
    <property type="entry name" value="CYCLIC DI-GMP PHOSPHODIESTERASE PA4108"/>
    <property type="match status" value="1"/>
</dbReference>
<dbReference type="HOGENOM" id="CLU_546197_0_0_0"/>
<feature type="domain" description="HD-GYP" evidence="4">
    <location>
        <begin position="269"/>
        <end position="464"/>
    </location>
</feature>
<dbReference type="OrthoDB" id="9377at2"/>
<sequence length="499" mass="57533">MVSRLLYRDIKNFNYSGTLSDLEAFLNSDSRLVGVEVYTFMQTYPVAKLFKSDVRHLPRCSKDLFKEPCIYVEEATLAKDPPTRLVLYFSNRALLSTYRIFQAVLLMFDIYLFIATVLFLWASYSGIKKRIESIVQLLSNPLELQKKFDKKKKDEFLEIEKKIYKLYKAIRKEFNFNFKLLTLSSELLYYLVKAEALEDFISTVNSLFKMRNIAVKVAKTPQCPKGFTSRRLSHSGFYVCHRKIPSRFLETILNIIDTVLLAAKEKEKNRRVLLQTIEAFAKAIDAMSPWTRGHSSRVAAVAEFIGRKLELSEKELENLKIGALLHDIGKLGVPVSILDKNGKLTDEEYEIIKKHPEIGYRILEPIETFKEILPIVLYHHERCNGSGYPKGLKCEEIPKLAKIVAVADVIEAMTAKRPYKEPHPFEEVLKHLKENSGKLYDPKIVKVVEENAQELKELLERIREDEESQPAERGDRQDRQRASDPTQQKGQTCPRSGGD</sequence>
<keyword evidence="6" id="KW-1185">Reference proteome</keyword>
<protein>
    <submittedName>
        <fullName evidence="5">Metal dependent phosphohydrolase</fullName>
    </submittedName>
</protein>
<dbReference type="PROSITE" id="PS51832">
    <property type="entry name" value="HD_GYP"/>
    <property type="match status" value="1"/>
</dbReference>
<organism evidence="5 6">
    <name type="scientific">Thermovibrio ammonificans (strain DSM 15698 / JCM 12110 / HB-1)</name>
    <dbReference type="NCBI Taxonomy" id="648996"/>
    <lineage>
        <taxon>Bacteria</taxon>
        <taxon>Pseudomonadati</taxon>
        <taxon>Aquificota</taxon>
        <taxon>Aquificia</taxon>
        <taxon>Desulfurobacteriales</taxon>
        <taxon>Desulfurobacteriaceae</taxon>
        <taxon>Thermovibrio</taxon>
    </lineage>
</organism>
<dbReference type="GO" id="GO:0016787">
    <property type="term" value="F:hydrolase activity"/>
    <property type="evidence" value="ECO:0007669"/>
    <property type="project" value="UniProtKB-KW"/>
</dbReference>
<dbReference type="eggNOG" id="COG2206">
    <property type="taxonomic scope" value="Bacteria"/>
</dbReference>
<dbReference type="PROSITE" id="PS51831">
    <property type="entry name" value="HD"/>
    <property type="match status" value="1"/>
</dbReference>
<dbReference type="Gene3D" id="1.10.3210.10">
    <property type="entry name" value="Hypothetical protein af1432"/>
    <property type="match status" value="1"/>
</dbReference>
<feature type="domain" description="HD" evidence="3">
    <location>
        <begin position="291"/>
        <end position="413"/>
    </location>
</feature>
<evidence type="ECO:0000259" key="3">
    <source>
        <dbReference type="PROSITE" id="PS51831"/>
    </source>
</evidence>
<dbReference type="EMBL" id="CP002444">
    <property type="protein sequence ID" value="ADU97552.1"/>
    <property type="molecule type" value="Genomic_DNA"/>
</dbReference>
<dbReference type="RefSeq" id="WP_013538337.1">
    <property type="nucleotide sequence ID" value="NC_014926.1"/>
</dbReference>
<feature type="region of interest" description="Disordered" evidence="1">
    <location>
        <begin position="459"/>
        <end position="499"/>
    </location>
</feature>
<dbReference type="InterPro" id="IPR003607">
    <property type="entry name" value="HD/PDEase_dom"/>
</dbReference>
<proteinExistence type="predicted"/>
<evidence type="ECO:0000256" key="1">
    <source>
        <dbReference type="SAM" id="MobiDB-lite"/>
    </source>
</evidence>
<dbReference type="Pfam" id="PF13487">
    <property type="entry name" value="HD_5"/>
    <property type="match status" value="1"/>
</dbReference>
<keyword evidence="2" id="KW-1133">Transmembrane helix</keyword>
<name>E8T520_THEA1</name>
<keyword evidence="2" id="KW-0812">Transmembrane</keyword>
<feature type="compositionally biased region" description="Polar residues" evidence="1">
    <location>
        <begin position="483"/>
        <end position="499"/>
    </location>
</feature>
<dbReference type="AlphaFoldDB" id="E8T520"/>
<evidence type="ECO:0000313" key="6">
    <source>
        <dbReference type="Proteomes" id="UP000006362"/>
    </source>
</evidence>
<accession>E8T520</accession>
<dbReference type="SMART" id="SM00471">
    <property type="entry name" value="HDc"/>
    <property type="match status" value="1"/>
</dbReference>
<feature type="transmembrane region" description="Helical" evidence="2">
    <location>
        <begin position="100"/>
        <end position="124"/>
    </location>
</feature>
<dbReference type="Proteomes" id="UP000006362">
    <property type="component" value="Chromosome"/>
</dbReference>
<gene>
    <name evidence="5" type="ordered locus">Theam_1595</name>
</gene>
<dbReference type="InterPro" id="IPR006674">
    <property type="entry name" value="HD_domain"/>
</dbReference>
<dbReference type="STRING" id="648996.Theam_1595"/>
<evidence type="ECO:0000256" key="2">
    <source>
        <dbReference type="SAM" id="Phobius"/>
    </source>
</evidence>
<reference evidence="5" key="1">
    <citation type="submission" date="2011-01" db="EMBL/GenBank/DDBJ databases">
        <title>Complete sequence of chromosome of Thermovibrio ammonificans HB-1.</title>
        <authorList>
            <consortium name="US DOE Joint Genome Institute"/>
            <person name="Lucas S."/>
            <person name="Copeland A."/>
            <person name="Lapidus A."/>
            <person name="Cheng J.-F."/>
            <person name="Goodwin L."/>
            <person name="Pitluck S."/>
            <person name="Davenport K."/>
            <person name="Detter J.C."/>
            <person name="Han C."/>
            <person name="Tapia R."/>
            <person name="Land M."/>
            <person name="Hauser L."/>
            <person name="Kyrpides N."/>
            <person name="Ivanova N."/>
            <person name="Ovchinnikova G."/>
            <person name="Vetriani C."/>
            <person name="Woyke T."/>
        </authorList>
    </citation>
    <scope>NUCLEOTIDE SEQUENCE [LARGE SCALE GENOMIC DNA]</scope>
    <source>
        <strain evidence="5">HB-1</strain>
    </source>
</reference>
<evidence type="ECO:0000259" key="4">
    <source>
        <dbReference type="PROSITE" id="PS51832"/>
    </source>
</evidence>
<dbReference type="KEGG" id="tam:Theam_1595"/>
<dbReference type="SUPFAM" id="SSF109604">
    <property type="entry name" value="HD-domain/PDEase-like"/>
    <property type="match status" value="1"/>
</dbReference>
<dbReference type="InterPro" id="IPR037522">
    <property type="entry name" value="HD_GYP_dom"/>
</dbReference>
<dbReference type="InterPro" id="IPR006675">
    <property type="entry name" value="HDIG_dom"/>
</dbReference>
<dbReference type="PANTHER" id="PTHR43155">
    <property type="entry name" value="CYCLIC DI-GMP PHOSPHODIESTERASE PA4108-RELATED"/>
    <property type="match status" value="1"/>
</dbReference>